<evidence type="ECO:0000256" key="4">
    <source>
        <dbReference type="ARBA" id="ARBA00011351"/>
    </source>
</evidence>
<comment type="subunit">
    <text evidence="4 9">Component of 250-400 kDa complexes called cytochrome oxidase assembly intermediates or COA complexes.</text>
</comment>
<keyword evidence="13" id="KW-1185">Reference proteome</keyword>
<comment type="function">
    <text evidence="1 9">Required for assembly of cytochrome c oxidase (complex IV).</text>
</comment>
<protein>
    <recommendedName>
        <fullName evidence="9">Cytochrome c oxidase assembly factor 3</fullName>
    </recommendedName>
</protein>
<feature type="region of interest" description="Disordered" evidence="10">
    <location>
        <begin position="98"/>
        <end position="118"/>
    </location>
</feature>
<dbReference type="EMBL" id="JANBUO010001249">
    <property type="protein sequence ID" value="KAJ2799097.1"/>
    <property type="molecule type" value="Genomic_DNA"/>
</dbReference>
<keyword evidence="7 9" id="KW-0496">Mitochondrion</keyword>
<dbReference type="Proteomes" id="UP001140094">
    <property type="component" value="Unassembled WGS sequence"/>
</dbReference>
<evidence type="ECO:0000256" key="8">
    <source>
        <dbReference type="ARBA" id="ARBA00023136"/>
    </source>
</evidence>
<feature type="domain" description="Cytochrome c oxidase assembly factor 3 mitochondrial coiled-coil" evidence="11">
    <location>
        <begin position="56"/>
        <end position="96"/>
    </location>
</feature>
<feature type="transmembrane region" description="Helical" evidence="9">
    <location>
        <begin position="68"/>
        <end position="89"/>
    </location>
</feature>
<dbReference type="OrthoDB" id="10018333at2759"/>
<evidence type="ECO:0000259" key="11">
    <source>
        <dbReference type="Pfam" id="PF09813"/>
    </source>
</evidence>
<dbReference type="AlphaFoldDB" id="A0A9W8HW00"/>
<dbReference type="Pfam" id="PF09813">
    <property type="entry name" value="Coa3_cc"/>
    <property type="match status" value="1"/>
</dbReference>
<name>A0A9W8HW00_9FUNG</name>
<evidence type="ECO:0000256" key="10">
    <source>
        <dbReference type="SAM" id="MobiDB-lite"/>
    </source>
</evidence>
<comment type="similarity">
    <text evidence="3 9">Belongs to the COA3 family.</text>
</comment>
<dbReference type="InterPro" id="IPR041752">
    <property type="entry name" value="Coa3"/>
</dbReference>
<dbReference type="PANTHER" id="PTHR15642:SF3">
    <property type="entry name" value="CYTOCHROME C OXIDASE ASSEMBLY FACTOR 3 HOMOLOG, MITOCHONDRIAL"/>
    <property type="match status" value="1"/>
</dbReference>
<sequence>MLIAINSQARGLVGRRVAAAATHGGLRSTLAGGCGQQRSKSGQAPVYNGYRFTDSIERGRQPYAIKNVATAFGLAGLCASVYFYSLYAVKQEDYSDVPMPDMPSQEEKLAIVQASTKQ</sequence>
<reference evidence="12" key="1">
    <citation type="submission" date="2022-07" db="EMBL/GenBank/DDBJ databases">
        <title>Phylogenomic reconstructions and comparative analyses of Kickxellomycotina fungi.</title>
        <authorList>
            <person name="Reynolds N.K."/>
            <person name="Stajich J.E."/>
            <person name="Barry K."/>
            <person name="Grigoriev I.V."/>
            <person name="Crous P."/>
            <person name="Smith M.E."/>
        </authorList>
    </citation>
    <scope>NUCLEOTIDE SEQUENCE</scope>
    <source>
        <strain evidence="12">NRRL 1565</strain>
    </source>
</reference>
<keyword evidence="8 9" id="KW-0472">Membrane</keyword>
<accession>A0A9W8HW00</accession>
<evidence type="ECO:0000313" key="12">
    <source>
        <dbReference type="EMBL" id="KAJ2799097.1"/>
    </source>
</evidence>
<proteinExistence type="inferred from homology"/>
<evidence type="ECO:0000256" key="1">
    <source>
        <dbReference type="ARBA" id="ARBA00003064"/>
    </source>
</evidence>
<dbReference type="GO" id="GO:0033617">
    <property type="term" value="P:mitochondrial respiratory chain complex IV assembly"/>
    <property type="evidence" value="ECO:0007669"/>
    <property type="project" value="UniProtKB-UniRule"/>
</dbReference>
<comment type="caution">
    <text evidence="12">The sequence shown here is derived from an EMBL/GenBank/DDBJ whole genome shotgun (WGS) entry which is preliminary data.</text>
</comment>
<keyword evidence="6 9" id="KW-1133">Transmembrane helix</keyword>
<evidence type="ECO:0000256" key="3">
    <source>
        <dbReference type="ARBA" id="ARBA00007035"/>
    </source>
</evidence>
<evidence type="ECO:0000256" key="5">
    <source>
        <dbReference type="ARBA" id="ARBA00022692"/>
    </source>
</evidence>
<keyword evidence="9" id="KW-0999">Mitochondrion inner membrane</keyword>
<evidence type="ECO:0000313" key="13">
    <source>
        <dbReference type="Proteomes" id="UP001140094"/>
    </source>
</evidence>
<organism evidence="12 13">
    <name type="scientific">Coemansia guatemalensis</name>
    <dbReference type="NCBI Taxonomy" id="2761395"/>
    <lineage>
        <taxon>Eukaryota</taxon>
        <taxon>Fungi</taxon>
        <taxon>Fungi incertae sedis</taxon>
        <taxon>Zoopagomycota</taxon>
        <taxon>Kickxellomycotina</taxon>
        <taxon>Kickxellomycetes</taxon>
        <taxon>Kickxellales</taxon>
        <taxon>Kickxellaceae</taxon>
        <taxon>Coemansia</taxon>
    </lineage>
</organism>
<gene>
    <name evidence="12" type="ORF">H4R20_004567</name>
</gene>
<evidence type="ECO:0000256" key="6">
    <source>
        <dbReference type="ARBA" id="ARBA00022989"/>
    </source>
</evidence>
<comment type="subcellular location">
    <subcellularLocation>
        <location evidence="2">Mitochondrion membrane</location>
        <topology evidence="2">Single-pass membrane protein</topology>
    </subcellularLocation>
</comment>
<evidence type="ECO:0000256" key="9">
    <source>
        <dbReference type="RuleBase" id="RU367056"/>
    </source>
</evidence>
<evidence type="ECO:0000256" key="7">
    <source>
        <dbReference type="ARBA" id="ARBA00023128"/>
    </source>
</evidence>
<evidence type="ECO:0000256" key="2">
    <source>
        <dbReference type="ARBA" id="ARBA00004304"/>
    </source>
</evidence>
<dbReference type="PANTHER" id="PTHR15642">
    <property type="entry name" value="CYTOCHROME C OXIDASE ASSEMBLY FACTOR 3, MITOCHONDRIAL"/>
    <property type="match status" value="1"/>
</dbReference>
<dbReference type="GO" id="GO:0005743">
    <property type="term" value="C:mitochondrial inner membrane"/>
    <property type="evidence" value="ECO:0007669"/>
    <property type="project" value="UniProtKB-UniRule"/>
</dbReference>
<keyword evidence="5 9" id="KW-0812">Transmembrane</keyword>
<dbReference type="InterPro" id="IPR018628">
    <property type="entry name" value="Coa3_CC"/>
</dbReference>